<protein>
    <submittedName>
        <fullName evidence="1">Uncharacterized protein</fullName>
    </submittedName>
</protein>
<proteinExistence type="predicted"/>
<dbReference type="AlphaFoldDB" id="A0A383EKS6"/>
<dbReference type="EMBL" id="UINC01226857">
    <property type="protein sequence ID" value="SVE57522.1"/>
    <property type="molecule type" value="Genomic_DNA"/>
</dbReference>
<evidence type="ECO:0000313" key="1">
    <source>
        <dbReference type="EMBL" id="SVE57522.1"/>
    </source>
</evidence>
<gene>
    <name evidence="1" type="ORF">METZ01_LOCUS510376</name>
</gene>
<feature type="non-terminal residue" evidence="1">
    <location>
        <position position="1"/>
    </location>
</feature>
<sequence>QDESEKLANLTDELNEALNAHIDQTLMRRVKHLGRYETKRT</sequence>
<accession>A0A383EKS6</accession>
<name>A0A383EKS6_9ZZZZ</name>
<reference evidence="1" key="1">
    <citation type="submission" date="2018-05" db="EMBL/GenBank/DDBJ databases">
        <authorList>
            <person name="Lanie J.A."/>
            <person name="Ng W.-L."/>
            <person name="Kazmierczak K.M."/>
            <person name="Andrzejewski T.M."/>
            <person name="Davidsen T.M."/>
            <person name="Wayne K.J."/>
            <person name="Tettelin H."/>
            <person name="Glass J.I."/>
            <person name="Rusch D."/>
            <person name="Podicherti R."/>
            <person name="Tsui H.-C.T."/>
            <person name="Winkler M.E."/>
        </authorList>
    </citation>
    <scope>NUCLEOTIDE SEQUENCE</scope>
</reference>
<organism evidence="1">
    <name type="scientific">marine metagenome</name>
    <dbReference type="NCBI Taxonomy" id="408172"/>
    <lineage>
        <taxon>unclassified sequences</taxon>
        <taxon>metagenomes</taxon>
        <taxon>ecological metagenomes</taxon>
    </lineage>
</organism>